<dbReference type="CDD" id="cd00920">
    <property type="entry name" value="Cupredoxin"/>
    <property type="match status" value="1"/>
</dbReference>
<evidence type="ECO:0000313" key="4">
    <source>
        <dbReference type="Proteomes" id="UP000517252"/>
    </source>
</evidence>
<dbReference type="SUPFAM" id="SSF49503">
    <property type="entry name" value="Cupredoxins"/>
    <property type="match status" value="1"/>
</dbReference>
<protein>
    <submittedName>
        <fullName evidence="3">Probable GPI-anchored cupredoxin ARB_05732-1</fullName>
    </submittedName>
</protein>
<sequence length="312" mass="31102">MKFGSWLALATAPLAIATKVQNAYPDNVARGKEIDLDEKAIAIANGMAGHGLTADANTEIVIIWVNPGSGAATTTINQKVTVTQTVTVGGQTSTAVAPGATHTVTVGGAAGLAYSPPQLDNIPIGDTVVFEFQSKNHTVTQSAFNTPCKKLEGGMDSGFQPNPNNTVSPPPQVAMQVMVSTPLWFYCRQAGHCGQGMVFSINPTAAKTQAMFQQMAIAQNGTGSATPITGGSGAPAPPPPAQSSAAAAPPAAAPPPASSGTVTTGQGSVGADGSCSCTCQCAPGSFPVNAAQGVGAHGGWGGSLPMNMAAIS</sequence>
<dbReference type="InterPro" id="IPR052953">
    <property type="entry name" value="Ser-rich/MCO-related"/>
</dbReference>
<reference evidence="3 4" key="1">
    <citation type="submission" date="2020-07" db="EMBL/GenBank/DDBJ databases">
        <title>Trichoderma asperellum IC-1 whole genome shotgun sequence.</title>
        <authorList>
            <person name="Kanamasa S."/>
            <person name="Takahashi H."/>
        </authorList>
    </citation>
    <scope>NUCLEOTIDE SEQUENCE [LARGE SCALE GENOMIC DNA]</scope>
    <source>
        <strain evidence="3 4">IC-1</strain>
    </source>
</reference>
<dbReference type="EMBL" id="BLZH01000012">
    <property type="protein sequence ID" value="GFP59203.1"/>
    <property type="molecule type" value="Genomic_DNA"/>
</dbReference>
<evidence type="ECO:0000256" key="1">
    <source>
        <dbReference type="SAM" id="MobiDB-lite"/>
    </source>
</evidence>
<dbReference type="Gene3D" id="2.60.40.420">
    <property type="entry name" value="Cupredoxins - blue copper proteins"/>
    <property type="match status" value="1"/>
</dbReference>
<feature type="chain" id="PRO_5027652970" evidence="2">
    <location>
        <begin position="18"/>
        <end position="312"/>
    </location>
</feature>
<dbReference type="Proteomes" id="UP000517252">
    <property type="component" value="Unassembled WGS sequence"/>
</dbReference>
<feature type="signal peptide" evidence="2">
    <location>
        <begin position="1"/>
        <end position="17"/>
    </location>
</feature>
<dbReference type="OrthoDB" id="1921208at2759"/>
<dbReference type="PANTHER" id="PTHR34883:SF4">
    <property type="entry name" value="CUPREDOXIN"/>
    <property type="match status" value="1"/>
</dbReference>
<accession>A0A6V8R9A8</accession>
<organism evidence="3 4">
    <name type="scientific">Trichoderma asperellum</name>
    <name type="common">Filamentous fungus</name>
    <dbReference type="NCBI Taxonomy" id="101201"/>
    <lineage>
        <taxon>Eukaryota</taxon>
        <taxon>Fungi</taxon>
        <taxon>Dikarya</taxon>
        <taxon>Ascomycota</taxon>
        <taxon>Pezizomycotina</taxon>
        <taxon>Sordariomycetes</taxon>
        <taxon>Hypocreomycetidae</taxon>
        <taxon>Hypocreales</taxon>
        <taxon>Hypocreaceae</taxon>
        <taxon>Trichoderma</taxon>
    </lineage>
</organism>
<evidence type="ECO:0000256" key="2">
    <source>
        <dbReference type="SAM" id="SignalP"/>
    </source>
</evidence>
<dbReference type="PANTHER" id="PTHR34883">
    <property type="entry name" value="SERINE-RICH PROTEIN, PUTATIVE-RELATED-RELATED"/>
    <property type="match status" value="1"/>
</dbReference>
<evidence type="ECO:0000313" key="3">
    <source>
        <dbReference type="EMBL" id="GFP59203.1"/>
    </source>
</evidence>
<comment type="caution">
    <text evidence="3">The sequence shown here is derived from an EMBL/GenBank/DDBJ whole genome shotgun (WGS) entry which is preliminary data.</text>
</comment>
<name>A0A6V8R9A8_TRIAP</name>
<proteinExistence type="predicted"/>
<keyword evidence="2" id="KW-0732">Signal</keyword>
<dbReference type="AlphaFoldDB" id="A0A6V8R9A8"/>
<gene>
    <name evidence="3" type="ORF">TASIC1_0012020600</name>
</gene>
<feature type="region of interest" description="Disordered" evidence="1">
    <location>
        <begin position="222"/>
        <end position="265"/>
    </location>
</feature>
<dbReference type="InterPro" id="IPR008972">
    <property type="entry name" value="Cupredoxin"/>
</dbReference>